<evidence type="ECO:0000256" key="1">
    <source>
        <dbReference type="ARBA" id="ARBA00006594"/>
    </source>
</evidence>
<evidence type="ECO:0000256" key="2">
    <source>
        <dbReference type="ARBA" id="ARBA00022747"/>
    </source>
</evidence>
<comment type="similarity">
    <text evidence="1">Belongs to the N(4)/N(6)-methyltransferase family.</text>
</comment>
<feature type="region of interest" description="Disordered" evidence="3">
    <location>
        <begin position="124"/>
        <end position="157"/>
    </location>
</feature>
<gene>
    <name evidence="5" type="ORF">ACFSSA_05560</name>
</gene>
<sequence length="157" mass="18165">MGADEFRDYILGFIFYKYLSERMNLFADEILKNDGITFTEIDEKSEEGIEILTAVRGEAVERLGYYLMPSELFHCVATKGSRAKDNFILEDLTRILKHIESSTMGHESEDDFEGLFEDLDLGSSKLGKTENAKNEFREKRSRDISRAKARRGKFPFR</sequence>
<evidence type="ECO:0000313" key="5">
    <source>
        <dbReference type="EMBL" id="MFD2256136.1"/>
    </source>
</evidence>
<dbReference type="InterPro" id="IPR038333">
    <property type="entry name" value="T1MK-like_N_sf"/>
</dbReference>
<dbReference type="EMBL" id="JBHUIT010000003">
    <property type="protein sequence ID" value="MFD2256136.1"/>
    <property type="molecule type" value="Genomic_DNA"/>
</dbReference>
<proteinExistence type="inferred from homology"/>
<dbReference type="InterPro" id="IPR022749">
    <property type="entry name" value="D12N6_MeTrfase_N"/>
</dbReference>
<feature type="compositionally biased region" description="Basic residues" evidence="3">
    <location>
        <begin position="147"/>
        <end position="157"/>
    </location>
</feature>
<evidence type="ECO:0000259" key="4">
    <source>
        <dbReference type="Pfam" id="PF12161"/>
    </source>
</evidence>
<dbReference type="RefSeq" id="WP_386819100.1">
    <property type="nucleotide sequence ID" value="NZ_JBHUIT010000003.1"/>
</dbReference>
<dbReference type="Pfam" id="PF12161">
    <property type="entry name" value="HsdM_N"/>
    <property type="match status" value="1"/>
</dbReference>
<keyword evidence="2" id="KW-0680">Restriction system</keyword>
<evidence type="ECO:0000313" key="6">
    <source>
        <dbReference type="Proteomes" id="UP001597375"/>
    </source>
</evidence>
<comment type="caution">
    <text evidence="5">The sequence shown here is derived from an EMBL/GenBank/DDBJ whole genome shotgun (WGS) entry which is preliminary data.</text>
</comment>
<feature type="domain" description="N6 adenine-specific DNA methyltransferase N-terminal" evidence="4">
    <location>
        <begin position="1"/>
        <end position="134"/>
    </location>
</feature>
<organism evidence="5 6">
    <name type="scientific">Luteolibacter algae</name>
    <dbReference type="NCBI Taxonomy" id="454151"/>
    <lineage>
        <taxon>Bacteria</taxon>
        <taxon>Pseudomonadati</taxon>
        <taxon>Verrucomicrobiota</taxon>
        <taxon>Verrucomicrobiia</taxon>
        <taxon>Verrucomicrobiales</taxon>
        <taxon>Verrucomicrobiaceae</taxon>
        <taxon>Luteolibacter</taxon>
    </lineage>
</organism>
<reference evidence="6" key="1">
    <citation type="journal article" date="2019" name="Int. J. Syst. Evol. Microbiol.">
        <title>The Global Catalogue of Microorganisms (GCM) 10K type strain sequencing project: providing services to taxonomists for standard genome sequencing and annotation.</title>
        <authorList>
            <consortium name="The Broad Institute Genomics Platform"/>
            <consortium name="The Broad Institute Genome Sequencing Center for Infectious Disease"/>
            <person name="Wu L."/>
            <person name="Ma J."/>
        </authorList>
    </citation>
    <scope>NUCLEOTIDE SEQUENCE [LARGE SCALE GENOMIC DNA]</scope>
    <source>
        <strain evidence="6">CGMCC 4.7106</strain>
    </source>
</reference>
<dbReference type="Proteomes" id="UP001597375">
    <property type="component" value="Unassembled WGS sequence"/>
</dbReference>
<dbReference type="Gene3D" id="1.20.1260.30">
    <property type="match status" value="1"/>
</dbReference>
<accession>A0ABW5D600</accession>
<protein>
    <submittedName>
        <fullName evidence="5">Type I restriction-modification system subunit M N-terminal domain-containing protein</fullName>
    </submittedName>
</protein>
<evidence type="ECO:0000256" key="3">
    <source>
        <dbReference type="SAM" id="MobiDB-lite"/>
    </source>
</evidence>
<keyword evidence="6" id="KW-1185">Reference proteome</keyword>
<feature type="compositionally biased region" description="Basic and acidic residues" evidence="3">
    <location>
        <begin position="127"/>
        <end position="146"/>
    </location>
</feature>
<name>A0ABW5D600_9BACT</name>